<dbReference type="Proteomes" id="UP000825009">
    <property type="component" value="Chromosome"/>
</dbReference>
<proteinExistence type="predicted"/>
<keyword evidence="2" id="KW-1185">Reference proteome</keyword>
<name>A0A8F6TVK2_9RHOB</name>
<dbReference type="Pfam" id="PF13510">
    <property type="entry name" value="Fer2_4"/>
    <property type="match status" value="1"/>
</dbReference>
<dbReference type="RefSeq" id="WP_219002180.1">
    <property type="nucleotide sequence ID" value="NZ_CP079194.1"/>
</dbReference>
<sequence length="103" mass="10902">MSIASRFLPPPKADGTVCFTLDGEPVMARDGDTLAVAILAHTGAATRTTASGSPRAPYCMMGVCFECLVEVDGRPNVQACLIPVREGMAVRRQDGLRGLRHDG</sequence>
<protein>
    <submittedName>
        <fullName evidence="1">(2Fe-2S)-binding protein</fullName>
    </submittedName>
</protein>
<accession>A0A8F6TVK2</accession>
<gene>
    <name evidence="1" type="ORF">KYE46_16475</name>
</gene>
<organism evidence="1 2">
    <name type="scientific">Gymnodinialimonas ceratoperidinii</name>
    <dbReference type="NCBI Taxonomy" id="2856823"/>
    <lineage>
        <taxon>Bacteria</taxon>
        <taxon>Pseudomonadati</taxon>
        <taxon>Pseudomonadota</taxon>
        <taxon>Alphaproteobacteria</taxon>
        <taxon>Rhodobacterales</taxon>
        <taxon>Paracoccaceae</taxon>
        <taxon>Gymnodinialimonas</taxon>
    </lineage>
</organism>
<dbReference type="AlphaFoldDB" id="A0A8F6TVK2"/>
<evidence type="ECO:0000313" key="2">
    <source>
        <dbReference type="Proteomes" id="UP000825009"/>
    </source>
</evidence>
<dbReference type="EMBL" id="CP079194">
    <property type="protein sequence ID" value="QXT39495.1"/>
    <property type="molecule type" value="Genomic_DNA"/>
</dbReference>
<evidence type="ECO:0000313" key="1">
    <source>
        <dbReference type="EMBL" id="QXT39495.1"/>
    </source>
</evidence>
<reference evidence="1 2" key="1">
    <citation type="submission" date="2021-07" db="EMBL/GenBank/DDBJ databases">
        <title>A novel Jannaschia species isolated from marine dinoflagellate Ceratoperidinium margalefii.</title>
        <authorList>
            <person name="Jiang Y."/>
            <person name="Li Z."/>
        </authorList>
    </citation>
    <scope>NUCLEOTIDE SEQUENCE [LARGE SCALE GENOMIC DNA]</scope>
    <source>
        <strain evidence="1 2">J12C1-MA-4</strain>
    </source>
</reference>
<dbReference type="KEGG" id="gce:KYE46_16475"/>